<keyword evidence="2" id="KW-0378">Hydrolase</keyword>
<sequence length="167" mass="18322">MNTFSPNAQNNFGFYFSTLAFLGILLLIFLHFGGYLRQNSSIESINGIQTLKLQASNGHHYRVKGGINGITVNFLLDTGATGIAVNEKIADLAGLERGGYGTMQTANGSVEARVSRIARLEIGPILMKNVPVWIMPNMDDEVLLGMSVLRQLNWRQEDGALLIEIPQ</sequence>
<dbReference type="Proteomes" id="UP000254575">
    <property type="component" value="Unassembled WGS sequence"/>
</dbReference>
<dbReference type="NCBIfam" id="TIGR02281">
    <property type="entry name" value="clan_AA_DTGA"/>
    <property type="match status" value="1"/>
</dbReference>
<dbReference type="EMBL" id="UHIA01000004">
    <property type="protein sequence ID" value="SUO97793.1"/>
    <property type="molecule type" value="Genomic_DNA"/>
</dbReference>
<gene>
    <name evidence="2" type="ORF">NCTC10717_01624</name>
</gene>
<proteinExistence type="predicted"/>
<dbReference type="AlphaFoldDB" id="A0A380N0Z1"/>
<dbReference type="SUPFAM" id="SSF50630">
    <property type="entry name" value="Acid proteases"/>
    <property type="match status" value="1"/>
</dbReference>
<protein>
    <submittedName>
        <fullName evidence="2">Predicted aspartyl protease</fullName>
    </submittedName>
</protein>
<name>A0A380N0Z1_9GAMM</name>
<organism evidence="2 3">
    <name type="scientific">Suttonella indologenes</name>
    <dbReference type="NCBI Taxonomy" id="13276"/>
    <lineage>
        <taxon>Bacteria</taxon>
        <taxon>Pseudomonadati</taxon>
        <taxon>Pseudomonadota</taxon>
        <taxon>Gammaproteobacteria</taxon>
        <taxon>Cardiobacteriales</taxon>
        <taxon>Cardiobacteriaceae</taxon>
        <taxon>Suttonella</taxon>
    </lineage>
</organism>
<dbReference type="GO" id="GO:0008233">
    <property type="term" value="F:peptidase activity"/>
    <property type="evidence" value="ECO:0007669"/>
    <property type="project" value="UniProtKB-KW"/>
</dbReference>
<evidence type="ECO:0000313" key="3">
    <source>
        <dbReference type="Proteomes" id="UP000254575"/>
    </source>
</evidence>
<keyword evidence="1" id="KW-0472">Membrane</keyword>
<feature type="transmembrane region" description="Helical" evidence="1">
    <location>
        <begin position="12"/>
        <end position="32"/>
    </location>
</feature>
<evidence type="ECO:0000313" key="2">
    <source>
        <dbReference type="EMBL" id="SUO97793.1"/>
    </source>
</evidence>
<reference evidence="2 3" key="1">
    <citation type="submission" date="2018-06" db="EMBL/GenBank/DDBJ databases">
        <authorList>
            <consortium name="Pathogen Informatics"/>
            <person name="Doyle S."/>
        </authorList>
    </citation>
    <scope>NUCLEOTIDE SEQUENCE [LARGE SCALE GENOMIC DNA]</scope>
    <source>
        <strain evidence="2 3">NCTC10717</strain>
    </source>
</reference>
<accession>A0A380N0Z1</accession>
<dbReference type="OrthoDB" id="185963at2"/>
<keyword evidence="1" id="KW-0812">Transmembrane</keyword>
<dbReference type="Gene3D" id="2.40.70.10">
    <property type="entry name" value="Acid Proteases"/>
    <property type="match status" value="1"/>
</dbReference>
<dbReference type="RefSeq" id="WP_115218780.1">
    <property type="nucleotide sequence ID" value="NZ_UHIA01000004.1"/>
</dbReference>
<keyword evidence="1" id="KW-1133">Transmembrane helix</keyword>
<keyword evidence="2" id="KW-0645">Protease</keyword>
<evidence type="ECO:0000256" key="1">
    <source>
        <dbReference type="SAM" id="Phobius"/>
    </source>
</evidence>
<dbReference type="InterPro" id="IPR011969">
    <property type="entry name" value="Clan_AA_Asp_peptidase_C"/>
</dbReference>
<dbReference type="InterPro" id="IPR021109">
    <property type="entry name" value="Peptidase_aspartic_dom_sf"/>
</dbReference>
<dbReference type="Pfam" id="PF13975">
    <property type="entry name" value="gag-asp_proteas"/>
    <property type="match status" value="1"/>
</dbReference>
<dbReference type="GO" id="GO:0006508">
    <property type="term" value="P:proteolysis"/>
    <property type="evidence" value="ECO:0007669"/>
    <property type="project" value="UniProtKB-KW"/>
</dbReference>
<keyword evidence="3" id="KW-1185">Reference proteome</keyword>
<dbReference type="CDD" id="cd05483">
    <property type="entry name" value="retropepsin_like_bacteria"/>
    <property type="match status" value="1"/>
</dbReference>
<dbReference type="InterPro" id="IPR034122">
    <property type="entry name" value="Retropepsin-like_bacterial"/>
</dbReference>